<keyword evidence="2" id="KW-0560">Oxidoreductase</keyword>
<dbReference type="InterPro" id="IPR050268">
    <property type="entry name" value="NADH-dep_flavin_reductase"/>
</dbReference>
<dbReference type="GO" id="GO:0010181">
    <property type="term" value="F:FMN binding"/>
    <property type="evidence" value="ECO:0007669"/>
    <property type="project" value="InterPro"/>
</dbReference>
<dbReference type="SUPFAM" id="SSF50475">
    <property type="entry name" value="FMN-binding split barrel"/>
    <property type="match status" value="1"/>
</dbReference>
<keyword evidence="5" id="KW-1185">Reference proteome</keyword>
<evidence type="ECO:0000256" key="2">
    <source>
        <dbReference type="ARBA" id="ARBA00023002"/>
    </source>
</evidence>
<comment type="caution">
    <text evidence="4">The sequence shown here is derived from an EMBL/GenBank/DDBJ whole genome shotgun (WGS) entry which is preliminary data.</text>
</comment>
<proteinExistence type="inferred from homology"/>
<accession>A0A2U1K4H4</accession>
<evidence type="ECO:0000313" key="4">
    <source>
        <dbReference type="EMBL" id="PWA12165.1"/>
    </source>
</evidence>
<dbReference type="Gene3D" id="2.30.110.10">
    <property type="entry name" value="Electron Transport, Fmn-binding Protein, Chain A"/>
    <property type="match status" value="1"/>
</dbReference>
<evidence type="ECO:0000256" key="1">
    <source>
        <dbReference type="ARBA" id="ARBA00008898"/>
    </source>
</evidence>
<comment type="similarity">
    <text evidence="1">Belongs to the non-flavoprotein flavin reductase family.</text>
</comment>
<dbReference type="InterPro" id="IPR012349">
    <property type="entry name" value="Split_barrel_FMN-bd"/>
</dbReference>
<dbReference type="PANTHER" id="PTHR30466">
    <property type="entry name" value="FLAVIN REDUCTASE"/>
    <property type="match status" value="1"/>
</dbReference>
<name>A0A2U1K4H4_9BACI</name>
<dbReference type="PANTHER" id="PTHR30466:SF11">
    <property type="entry name" value="FLAVIN-DEPENDENT MONOOXYGENASE, REDUCTASE SUBUNIT HSAB"/>
    <property type="match status" value="1"/>
</dbReference>
<evidence type="ECO:0000259" key="3">
    <source>
        <dbReference type="SMART" id="SM00903"/>
    </source>
</evidence>
<dbReference type="AlphaFoldDB" id="A0A2U1K4H4"/>
<dbReference type="RefSeq" id="WP_116554171.1">
    <property type="nucleotide sequence ID" value="NZ_QCZG01000011.1"/>
</dbReference>
<dbReference type="Pfam" id="PF01613">
    <property type="entry name" value="Flavin_Reduct"/>
    <property type="match status" value="1"/>
</dbReference>
<protein>
    <submittedName>
        <fullName evidence="4">Oxygenase</fullName>
    </submittedName>
</protein>
<feature type="domain" description="Flavin reductase like" evidence="3">
    <location>
        <begin position="14"/>
        <end position="157"/>
    </location>
</feature>
<dbReference type="InterPro" id="IPR002563">
    <property type="entry name" value="Flavin_Rdtase-like_dom"/>
</dbReference>
<dbReference type="GO" id="GO:0042602">
    <property type="term" value="F:riboflavin reductase (NADPH) activity"/>
    <property type="evidence" value="ECO:0007669"/>
    <property type="project" value="TreeGrafter"/>
</dbReference>
<dbReference type="OrthoDB" id="9792858at2"/>
<evidence type="ECO:0000313" key="5">
    <source>
        <dbReference type="Proteomes" id="UP000245998"/>
    </source>
</evidence>
<sequence>MLLQQSQDLFKNVMGNYPTGVTILTTINSIGKPVGLTVNSFASVSLNPQLILWSIDHKADSLESFTKGNYFAVHMLAGDQQELCNTFARKKIDRFKECHWTISENNLPIIEDVFAVLQCKKFKCIEAGDHTILVGEVIDIEVKDKEPALYHRRQFGPIPSEFYSVTQK</sequence>
<dbReference type="Proteomes" id="UP000245998">
    <property type="component" value="Unassembled WGS sequence"/>
</dbReference>
<dbReference type="SMART" id="SM00903">
    <property type="entry name" value="Flavin_Reduct"/>
    <property type="match status" value="1"/>
</dbReference>
<dbReference type="EMBL" id="QCZG01000011">
    <property type="protein sequence ID" value="PWA12165.1"/>
    <property type="molecule type" value="Genomic_DNA"/>
</dbReference>
<organism evidence="4 5">
    <name type="scientific">Pueribacillus theae</name>
    <dbReference type="NCBI Taxonomy" id="2171751"/>
    <lineage>
        <taxon>Bacteria</taxon>
        <taxon>Bacillati</taxon>
        <taxon>Bacillota</taxon>
        <taxon>Bacilli</taxon>
        <taxon>Bacillales</taxon>
        <taxon>Bacillaceae</taxon>
        <taxon>Pueribacillus</taxon>
    </lineage>
</organism>
<reference evidence="4 5" key="1">
    <citation type="submission" date="2018-04" db="EMBL/GenBank/DDBJ databases">
        <title>Camelliibacillus theae gen. nov., sp. nov., isolated from Pu'er tea.</title>
        <authorList>
            <person name="Niu L."/>
        </authorList>
    </citation>
    <scope>NUCLEOTIDE SEQUENCE [LARGE SCALE GENOMIC DNA]</scope>
    <source>
        <strain evidence="4 5">T8</strain>
    </source>
</reference>
<gene>
    <name evidence="4" type="ORF">DCC39_06950</name>
</gene>